<dbReference type="Proteomes" id="UP000034705">
    <property type="component" value="Unassembled WGS sequence"/>
</dbReference>
<evidence type="ECO:0000313" key="2">
    <source>
        <dbReference type="Proteomes" id="UP000034705"/>
    </source>
</evidence>
<dbReference type="AlphaFoldDB" id="A0A0G1RWB8"/>
<evidence type="ECO:0000313" key="1">
    <source>
        <dbReference type="EMBL" id="KKU34268.1"/>
    </source>
</evidence>
<dbReference type="Gene3D" id="1.20.58.2140">
    <property type="match status" value="1"/>
</dbReference>
<name>A0A0G1RWB8_9BACT</name>
<sequence>MASSSLFSVIEKTYHAQAKARGEVIRESGQALNLSKRAIFALHREDPKAASDLLAEAVTHFEKCEKHFKTFPTLNEGAYLAGLEEYAEALLFQQYVERRTLGKIEKRAMGVETYLGGLSDATGEIVRYAMRQATKGNMNAVVEAEKIVSRVVEDLLRLDLTGYLRQKFDQAKKNLRQLEQILYDISRRG</sequence>
<dbReference type="EMBL" id="LCMG01000002">
    <property type="protein sequence ID" value="KKU34268.1"/>
    <property type="molecule type" value="Genomic_DNA"/>
</dbReference>
<dbReference type="GO" id="GO:0043565">
    <property type="term" value="F:sequence-specific DNA binding"/>
    <property type="evidence" value="ECO:0007669"/>
    <property type="project" value="InterPro"/>
</dbReference>
<dbReference type="PANTHER" id="PTHR10741">
    <property type="entry name" value="TRANSLIN AND TRANSLIN ASSOCIATED PROTEIN X"/>
    <property type="match status" value="1"/>
</dbReference>
<dbReference type="SUPFAM" id="SSF74784">
    <property type="entry name" value="Translin"/>
    <property type="match status" value="1"/>
</dbReference>
<gene>
    <name evidence="1" type="ORF">UX45_C0002G0065</name>
</gene>
<dbReference type="InterPro" id="IPR036081">
    <property type="entry name" value="Translin_sf"/>
</dbReference>
<organism evidence="1 2">
    <name type="scientific">Candidatus Uhrbacteria bacterium GW2011_GWF2_46_218</name>
    <dbReference type="NCBI Taxonomy" id="1619001"/>
    <lineage>
        <taxon>Bacteria</taxon>
        <taxon>Candidatus Uhriibacteriota</taxon>
    </lineage>
</organism>
<dbReference type="InterPro" id="IPR002848">
    <property type="entry name" value="Translin_fam"/>
</dbReference>
<dbReference type="CDD" id="cd14820">
    <property type="entry name" value="TRAX"/>
    <property type="match status" value="1"/>
</dbReference>
<dbReference type="Pfam" id="PF01997">
    <property type="entry name" value="Translin"/>
    <property type="match status" value="1"/>
</dbReference>
<accession>A0A0G1RWB8</accession>
<proteinExistence type="predicted"/>
<comment type="caution">
    <text evidence="1">The sequence shown here is derived from an EMBL/GenBank/DDBJ whole genome shotgun (WGS) entry which is preliminary data.</text>
</comment>
<reference evidence="1 2" key="1">
    <citation type="journal article" date="2015" name="Nature">
        <title>rRNA introns, odd ribosomes, and small enigmatic genomes across a large radiation of phyla.</title>
        <authorList>
            <person name="Brown C.T."/>
            <person name="Hug L.A."/>
            <person name="Thomas B.C."/>
            <person name="Sharon I."/>
            <person name="Castelle C.J."/>
            <person name="Singh A."/>
            <person name="Wilkins M.J."/>
            <person name="Williams K.H."/>
            <person name="Banfield J.F."/>
        </authorList>
    </citation>
    <scope>NUCLEOTIDE SEQUENCE [LARGE SCALE GENOMIC DNA]</scope>
</reference>
<protein>
    <submittedName>
        <fullName evidence="1">Translin-like protein</fullName>
    </submittedName>
</protein>